<protein>
    <recommendedName>
        <fullName evidence="3">Sulfatase</fullName>
    </recommendedName>
</protein>
<evidence type="ECO:0008006" key="3">
    <source>
        <dbReference type="Google" id="ProtNLM"/>
    </source>
</evidence>
<dbReference type="OrthoDB" id="100846at2157"/>
<reference evidence="1 2" key="1">
    <citation type="submission" date="2021-03" db="EMBL/GenBank/DDBJ databases">
        <title>Genomic Encyclopedia of Type Strains, Phase IV (KMG-IV): sequencing the most valuable type-strain genomes for metagenomic binning, comparative biology and taxonomic classification.</title>
        <authorList>
            <person name="Goeker M."/>
        </authorList>
    </citation>
    <scope>NUCLEOTIDE SEQUENCE [LARGE SCALE GENOMIC DNA]</scope>
    <source>
        <strain evidence="1 2">DSM 12287</strain>
    </source>
</reference>
<dbReference type="Proteomes" id="UP000770586">
    <property type="component" value="Unassembled WGS sequence"/>
</dbReference>
<evidence type="ECO:0000313" key="2">
    <source>
        <dbReference type="Proteomes" id="UP000770586"/>
    </source>
</evidence>
<accession>A0A8J7UMK9</accession>
<evidence type="ECO:0000313" key="1">
    <source>
        <dbReference type="EMBL" id="MBP1900765.1"/>
    </source>
</evidence>
<proteinExistence type="predicted"/>
<comment type="caution">
    <text evidence="1">The sequence shown here is derived from an EMBL/GenBank/DDBJ whole genome shotgun (WGS) entry which is preliminary data.</text>
</comment>
<sequence>MTLQDWMDESRERVAEYGALTGGRGSAEALLTGVLDRVGRNGYNYGTSVFEREWDVLVVLDTCRPDLLAEMAGEYDYVPRDVPTHISLGSASVEWVKKNFTNGDYPEPTIDRSVNGNYTEKLADTAYVTSNLFAEHIDEDALLHLDEVHKYGWNDDDYTTPPDVVTERAVAAAREYDPEQLVVHYMQPHAPYRSMIDRYGWDEKPGIGNQGATHPAREMWEELRAGEVSVEEVWDAYRDNLRWVMEDGVEPLLNNVDADTVVLTSDHGEVFGRWGLQKWTGNGPTGREWGTYAHPPYVPIRTLKEVPWVETSATDSGELVVETGPTESEVSDSERQNRLEALGYV</sequence>
<gene>
    <name evidence="1" type="ORF">J2744_000417</name>
</gene>
<keyword evidence="2" id="KW-1185">Reference proteome</keyword>
<dbReference type="EMBL" id="JAGGKE010000001">
    <property type="protein sequence ID" value="MBP1900765.1"/>
    <property type="molecule type" value="Genomic_DNA"/>
</dbReference>
<dbReference type="SUPFAM" id="SSF53649">
    <property type="entry name" value="Alkaline phosphatase-like"/>
    <property type="match status" value="1"/>
</dbReference>
<name>A0A8J7UMK9_9EURY</name>
<dbReference type="InterPro" id="IPR017850">
    <property type="entry name" value="Alkaline_phosphatase_core_sf"/>
</dbReference>
<dbReference type="RefSeq" id="WP_209543816.1">
    <property type="nucleotide sequence ID" value="NZ_BAAADX010000010.1"/>
</dbReference>
<dbReference type="AlphaFoldDB" id="A0A8J7UMK9"/>
<organism evidence="1 2">
    <name type="scientific">Halorubrum trapanicum</name>
    <dbReference type="NCBI Taxonomy" id="29284"/>
    <lineage>
        <taxon>Archaea</taxon>
        <taxon>Methanobacteriati</taxon>
        <taxon>Methanobacteriota</taxon>
        <taxon>Stenosarchaea group</taxon>
        <taxon>Halobacteria</taxon>
        <taxon>Halobacteriales</taxon>
        <taxon>Haloferacaceae</taxon>
        <taxon>Halorubrum</taxon>
    </lineage>
</organism>
<dbReference type="Gene3D" id="3.40.720.10">
    <property type="entry name" value="Alkaline Phosphatase, subunit A"/>
    <property type="match status" value="1"/>
</dbReference>